<name>A0A1W1WXC9_9BACT</name>
<dbReference type="RefSeq" id="WP_084232036.1">
    <property type="nucleotide sequence ID" value="NZ_CP166874.1"/>
</dbReference>
<protein>
    <submittedName>
        <fullName evidence="2">Uncharacterized protein</fullName>
    </submittedName>
</protein>
<gene>
    <name evidence="1" type="ORF">CJF60_02740</name>
    <name evidence="2" type="ORF">CJJ23_04010</name>
</gene>
<organism evidence="2 3">
    <name type="scientific">Mycoplasmopsis agassizii</name>
    <dbReference type="NCBI Taxonomy" id="33922"/>
    <lineage>
        <taxon>Bacteria</taxon>
        <taxon>Bacillati</taxon>
        <taxon>Mycoplasmatota</taxon>
        <taxon>Mycoplasmoidales</taxon>
        <taxon>Metamycoplasmataceae</taxon>
        <taxon>Mycoplasmopsis</taxon>
    </lineage>
</organism>
<dbReference type="AlphaFoldDB" id="A0A1W1WXC9"/>
<evidence type="ECO:0000313" key="2">
    <source>
        <dbReference type="EMBL" id="PAK21064.1"/>
    </source>
</evidence>
<accession>A0A1W1WXC9</accession>
<keyword evidence="4" id="KW-1185">Reference proteome</keyword>
<evidence type="ECO:0000313" key="1">
    <source>
        <dbReference type="EMBL" id="PAF54632.1"/>
    </source>
</evidence>
<evidence type="ECO:0000313" key="3">
    <source>
        <dbReference type="Proteomes" id="UP000216943"/>
    </source>
</evidence>
<dbReference type="Proteomes" id="UP000216943">
    <property type="component" value="Unassembled WGS sequence"/>
</dbReference>
<dbReference type="EMBL" id="NQMN01000002">
    <property type="protein sequence ID" value="PAF54632.1"/>
    <property type="molecule type" value="Genomic_DNA"/>
</dbReference>
<reference evidence="2" key="1">
    <citation type="submission" date="2017-08" db="EMBL/GenBank/DDBJ databases">
        <authorList>
            <person name="de Groot N.N."/>
        </authorList>
    </citation>
    <scope>NUCLEOTIDE SEQUENCE [LARGE SCALE GENOMIC DNA]</scope>
    <source>
        <strain evidence="2">723</strain>
    </source>
</reference>
<reference evidence="3 4" key="2">
    <citation type="submission" date="2017-08" db="EMBL/GenBank/DDBJ databases">
        <authorList>
            <person name="Alvarez-Ponce D."/>
            <person name="Weitzman C.L."/>
            <person name="Tillett R.L."/>
            <person name="Sandmeier F.C."/>
            <person name="Tracy C.R."/>
        </authorList>
    </citation>
    <scope>NUCLEOTIDE SEQUENCE [LARGE SCALE GENOMIC DNA]</scope>
    <source>
        <strain evidence="3">723</strain>
        <strain evidence="1 4">PS6</strain>
    </source>
</reference>
<dbReference type="STRING" id="33922.SAMN02745179_00254"/>
<dbReference type="OrthoDB" id="399442at2"/>
<comment type="caution">
    <text evidence="2">The sequence shown here is derived from an EMBL/GenBank/DDBJ whole genome shotgun (WGS) entry which is preliminary data.</text>
</comment>
<evidence type="ECO:0000313" key="4">
    <source>
        <dbReference type="Proteomes" id="UP000217033"/>
    </source>
</evidence>
<sequence>MAIKRISRSADLLDLNNTAVIVGIKTNSIGNTGAFDNELYELEKRRKENRQFYHNILTNETKSDTELLLDQSVEAKFIRQQSNVYLDLYNDLKRYSTEKLMDFVEFYKMNIEDVKAFHFLILNKTTFASWFQNIAEQILIFKTKEVFYNMADALSTERGFDIGEKWVIDATKALINFITREYLPSIKSNYFRDWQLAKIKYSRFLESGGIKNLHFDE</sequence>
<dbReference type="EMBL" id="NQNY01000014">
    <property type="protein sequence ID" value="PAK21064.1"/>
    <property type="molecule type" value="Genomic_DNA"/>
</dbReference>
<dbReference type="Proteomes" id="UP000217033">
    <property type="component" value="Unassembled WGS sequence"/>
</dbReference>
<proteinExistence type="predicted"/>